<sequence>MDRNASAITTRCADLKTFWAPRDDAMRRWYRMIEMVDELKTEKMESFVGNDPRALFNLVLHLLDADIPHRIKDYDSIDPEVVAAVGTVSRFFKTMWKDVQTTFRRNNPRQSLQRTSLSFMLATGWYADFAMVTDDGTRCYNEPWNPIDVYPMWDAMLGLSEVAHIYNCGSSQAVNMCKKNGWMLTNNFRQWRVSVGGAVKIYDYWWVEIADEFPFSKAIWNAVVVDTVLVKFERTRFKRMPIYVAPVGGLPDMGSLSEGTLVTESTKTLKLQTQDNILDRWKAELGQSIIATNENVYRTWNKWWTFSLQLLRDTAQPRIFERSRTGKAIVKPEDVFRRGAIFRGGPEDSVEYLGTPPIPLELRSTQLDLEAMMQRGGVSWSMYGNVQGQITAYVMSQIAASANQVMRPFHQAFINKYEDEDNDILADIKERGVKPYGFSYPTTLPDNAYVSADYAVEIPGDLVQRATTARMLDPDFRLSYTYVSEKLFPDIEDKALERARVLTDKAELHESNAMIALVRYYRQQAAYLAKIGDRETASLYDTVADATLQLLIPQQQQPPPAQPGGRPTGAIPERTPLPVREGRTREVVG</sequence>
<evidence type="ECO:0000256" key="1">
    <source>
        <dbReference type="SAM" id="MobiDB-lite"/>
    </source>
</evidence>
<dbReference type="AlphaFoldDB" id="A0A0F9TCG0"/>
<proteinExistence type="predicted"/>
<feature type="region of interest" description="Disordered" evidence="1">
    <location>
        <begin position="555"/>
        <end position="589"/>
    </location>
</feature>
<organism evidence="2">
    <name type="scientific">marine sediment metagenome</name>
    <dbReference type="NCBI Taxonomy" id="412755"/>
    <lineage>
        <taxon>unclassified sequences</taxon>
        <taxon>metagenomes</taxon>
        <taxon>ecological metagenomes</taxon>
    </lineage>
</organism>
<dbReference type="EMBL" id="LAZR01000358">
    <property type="protein sequence ID" value="KKN72622.1"/>
    <property type="molecule type" value="Genomic_DNA"/>
</dbReference>
<comment type="caution">
    <text evidence="2">The sequence shown here is derived from an EMBL/GenBank/DDBJ whole genome shotgun (WGS) entry which is preliminary data.</text>
</comment>
<evidence type="ECO:0000313" key="2">
    <source>
        <dbReference type="EMBL" id="KKN72622.1"/>
    </source>
</evidence>
<reference evidence="2" key="1">
    <citation type="journal article" date="2015" name="Nature">
        <title>Complex archaea that bridge the gap between prokaryotes and eukaryotes.</title>
        <authorList>
            <person name="Spang A."/>
            <person name="Saw J.H."/>
            <person name="Jorgensen S.L."/>
            <person name="Zaremba-Niedzwiedzka K."/>
            <person name="Martijn J."/>
            <person name="Lind A.E."/>
            <person name="van Eijk R."/>
            <person name="Schleper C."/>
            <person name="Guy L."/>
            <person name="Ettema T.J."/>
        </authorList>
    </citation>
    <scope>NUCLEOTIDE SEQUENCE</scope>
</reference>
<accession>A0A0F9TCG0</accession>
<protein>
    <submittedName>
        <fullName evidence="2">Uncharacterized protein</fullName>
    </submittedName>
</protein>
<name>A0A0F9TCG0_9ZZZZ</name>
<feature type="compositionally biased region" description="Basic and acidic residues" evidence="1">
    <location>
        <begin position="580"/>
        <end position="589"/>
    </location>
</feature>
<gene>
    <name evidence="2" type="ORF">LCGC14_0408640</name>
</gene>